<feature type="region of interest" description="Disordered" evidence="1">
    <location>
        <begin position="77"/>
        <end position="146"/>
    </location>
</feature>
<sequence>VPLRLHPGWRELSLSDETTERLQETARVSSYIAQYQDGLRESLATSQTCIRPRAPDQARQTHPSPRARAPRLVLYGRGGHAGKADFHVHSSQHTPPGNDEDCDALALPNINANASKGSFSHKIRPYGRGRTPSHSPRPETSPSKTE</sequence>
<organism evidence="2">
    <name type="scientific">Tetraselmis sp. GSL018</name>
    <dbReference type="NCBI Taxonomy" id="582737"/>
    <lineage>
        <taxon>Eukaryota</taxon>
        <taxon>Viridiplantae</taxon>
        <taxon>Chlorophyta</taxon>
        <taxon>core chlorophytes</taxon>
        <taxon>Chlorodendrophyceae</taxon>
        <taxon>Chlorodendrales</taxon>
        <taxon>Chlorodendraceae</taxon>
        <taxon>Tetraselmis</taxon>
    </lineage>
</organism>
<name>A0A061QVU8_9CHLO</name>
<reference evidence="2" key="1">
    <citation type="submission" date="2014-05" db="EMBL/GenBank/DDBJ databases">
        <title>The transcriptome of the halophilic microalga Tetraselmis sp. GSL018 isolated from the Great Salt Lake, Utah.</title>
        <authorList>
            <person name="Jinkerson R.E."/>
            <person name="D'Adamo S."/>
            <person name="Posewitz M.C."/>
        </authorList>
    </citation>
    <scope>NUCLEOTIDE SEQUENCE</scope>
    <source>
        <strain evidence="2">GSL018</strain>
    </source>
</reference>
<accession>A0A061QVU8</accession>
<gene>
    <name evidence="2" type="ORF">TSPGSL018_22990</name>
</gene>
<proteinExistence type="predicted"/>
<dbReference type="AlphaFoldDB" id="A0A061QVU8"/>
<evidence type="ECO:0000313" key="2">
    <source>
        <dbReference type="EMBL" id="JAC62579.1"/>
    </source>
</evidence>
<feature type="non-terminal residue" evidence="2">
    <location>
        <position position="1"/>
    </location>
</feature>
<dbReference type="EMBL" id="GBEZ01024412">
    <property type="protein sequence ID" value="JAC62579.1"/>
    <property type="molecule type" value="Transcribed_RNA"/>
</dbReference>
<feature type="compositionally biased region" description="Polar residues" evidence="1">
    <location>
        <begin position="132"/>
        <end position="146"/>
    </location>
</feature>
<evidence type="ECO:0000256" key="1">
    <source>
        <dbReference type="SAM" id="MobiDB-lite"/>
    </source>
</evidence>
<protein>
    <submittedName>
        <fullName evidence="2">Uncharacterized protein</fullName>
    </submittedName>
</protein>